<comment type="subcellular location">
    <subcellularLocation>
        <location evidence="1">Cell membrane</location>
        <topology evidence="1">Multi-pass membrane protein</topology>
    </subcellularLocation>
</comment>
<organism evidence="2 3">
    <name type="scientific">Thermomonas brevis</name>
    <dbReference type="NCBI Taxonomy" id="215691"/>
    <lineage>
        <taxon>Bacteria</taxon>
        <taxon>Pseudomonadati</taxon>
        <taxon>Pseudomonadota</taxon>
        <taxon>Gammaproteobacteria</taxon>
        <taxon>Lysobacterales</taxon>
        <taxon>Lysobacteraceae</taxon>
        <taxon>Thermomonas</taxon>
    </lineage>
</organism>
<accession>A0A7G9QQW2</accession>
<dbReference type="PROSITE" id="PS50895">
    <property type="entry name" value="SURF1"/>
    <property type="match status" value="1"/>
</dbReference>
<protein>
    <recommendedName>
        <fullName evidence="1">SURF1-like protein</fullName>
    </recommendedName>
</protein>
<dbReference type="GO" id="GO:0005886">
    <property type="term" value="C:plasma membrane"/>
    <property type="evidence" value="ECO:0007669"/>
    <property type="project" value="UniProtKB-SubCell"/>
</dbReference>
<dbReference type="InterPro" id="IPR002994">
    <property type="entry name" value="Surf1/Shy1"/>
</dbReference>
<name>A0A7G9QQW2_9GAMM</name>
<keyword evidence="3" id="KW-1185">Reference proteome</keyword>
<keyword evidence="1" id="KW-0472">Membrane</keyword>
<evidence type="ECO:0000256" key="1">
    <source>
        <dbReference type="RuleBase" id="RU363076"/>
    </source>
</evidence>
<dbReference type="Pfam" id="PF02104">
    <property type="entry name" value="SURF1"/>
    <property type="match status" value="1"/>
</dbReference>
<comment type="caution">
    <text evidence="1">Lacks conserved residue(s) required for the propagation of feature annotation.</text>
</comment>
<keyword evidence="1" id="KW-1133">Transmembrane helix</keyword>
<dbReference type="Proteomes" id="UP000515977">
    <property type="component" value="Chromosome"/>
</dbReference>
<sequence>MSPRAFRLAVWWLLALLLAAGFATLGRWQLARMHEKQAMLAAAAQAQDHAHPQPLLLASDPGRALDYDWAVGSGRIANLTLWLDNQQRGGRVGVRMYCVLLPDDGVQALLVDAGWWPLAGDRTLPVFGCPAGAGQAVRGLLASPPSEGLAHGAALAQQGDGRWLASRMDLPEIARALSLPTGIAPRVLRLDPQREHADAGAMLAPGERDLDILPNTLTPERHLGYAVQWFGLALTVLVVALVLTFRTKKKKI</sequence>
<dbReference type="AlphaFoldDB" id="A0A7G9QQW2"/>
<keyword evidence="1" id="KW-0812">Transmembrane</keyword>
<proteinExistence type="inferred from homology"/>
<comment type="similarity">
    <text evidence="1">Belongs to the SURF1 family.</text>
</comment>
<dbReference type="RefSeq" id="WP_187569505.1">
    <property type="nucleotide sequence ID" value="NZ_CP060711.1"/>
</dbReference>
<keyword evidence="1" id="KW-1003">Cell membrane</keyword>
<dbReference type="EMBL" id="CP060711">
    <property type="protein sequence ID" value="QNN45737.1"/>
    <property type="molecule type" value="Genomic_DNA"/>
</dbReference>
<dbReference type="KEGG" id="tbv:H9L17_11085"/>
<evidence type="ECO:0000313" key="3">
    <source>
        <dbReference type="Proteomes" id="UP000515977"/>
    </source>
</evidence>
<gene>
    <name evidence="2" type="ORF">H9L17_11085</name>
</gene>
<evidence type="ECO:0000313" key="2">
    <source>
        <dbReference type="EMBL" id="QNN45737.1"/>
    </source>
</evidence>
<feature type="transmembrane region" description="Helical" evidence="1">
    <location>
        <begin position="223"/>
        <end position="245"/>
    </location>
</feature>
<reference evidence="2 3" key="1">
    <citation type="submission" date="2020-08" db="EMBL/GenBank/DDBJ databases">
        <title>Genome sequence of Thermomonas brevis KACC 16975T.</title>
        <authorList>
            <person name="Hyun D.-W."/>
            <person name="Bae J.-W."/>
        </authorList>
    </citation>
    <scope>NUCLEOTIDE SEQUENCE [LARGE SCALE GENOMIC DNA]</scope>
    <source>
        <strain evidence="2 3">KACC 16975</strain>
    </source>
</reference>
<dbReference type="CDD" id="cd06662">
    <property type="entry name" value="SURF1"/>
    <property type="match status" value="1"/>
</dbReference>